<name>A0A284RHS0_ARMOS</name>
<reference evidence="2" key="1">
    <citation type="journal article" date="2017" name="Nat. Ecol. Evol.">
        <title>Genome expansion and lineage-specific genetic innovations in the forest pathogenic fungi Armillaria.</title>
        <authorList>
            <person name="Sipos G."/>
            <person name="Prasanna A.N."/>
            <person name="Walter M.C."/>
            <person name="O'Connor E."/>
            <person name="Balint B."/>
            <person name="Krizsan K."/>
            <person name="Kiss B."/>
            <person name="Hess J."/>
            <person name="Varga T."/>
            <person name="Slot J."/>
            <person name="Riley R."/>
            <person name="Boka B."/>
            <person name="Rigling D."/>
            <person name="Barry K."/>
            <person name="Lee J."/>
            <person name="Mihaltcheva S."/>
            <person name="LaButti K."/>
            <person name="Lipzen A."/>
            <person name="Waldron R."/>
            <person name="Moloney N.M."/>
            <person name="Sperisen C."/>
            <person name="Kredics L."/>
            <person name="Vagvoelgyi C."/>
            <person name="Patrignani A."/>
            <person name="Fitzpatrick D."/>
            <person name="Nagy I."/>
            <person name="Doyle S."/>
            <person name="Anderson J.B."/>
            <person name="Grigoriev I.V."/>
            <person name="Gueldener U."/>
            <person name="Muensterkoetter M."/>
            <person name="Nagy L.G."/>
        </authorList>
    </citation>
    <scope>NUCLEOTIDE SEQUENCE [LARGE SCALE GENOMIC DNA]</scope>
    <source>
        <strain evidence="2">C18/9</strain>
    </source>
</reference>
<sequence length="188" mass="21723">MQSFVKTKNHRRWKNKRYRRKVKEFDPGRMVYMDKEVTIPPHMCQKVVIKGAFEGGDDWLIKRAIISREGESYAIVPNTLVKCSDPQIPISNTSDNLIMLRLGEVVSSRMVAMDYFDKSESELEKGQYERTADFIRKLAEARNVEGEELIEEESYGPKMAAMPKNEEIPLERMRDIIDVGDLPEHLAG</sequence>
<organism evidence="1 2">
    <name type="scientific">Armillaria ostoyae</name>
    <name type="common">Armillaria root rot fungus</name>
    <dbReference type="NCBI Taxonomy" id="47428"/>
    <lineage>
        <taxon>Eukaryota</taxon>
        <taxon>Fungi</taxon>
        <taxon>Dikarya</taxon>
        <taxon>Basidiomycota</taxon>
        <taxon>Agaricomycotina</taxon>
        <taxon>Agaricomycetes</taxon>
        <taxon>Agaricomycetidae</taxon>
        <taxon>Agaricales</taxon>
        <taxon>Marasmiineae</taxon>
        <taxon>Physalacriaceae</taxon>
        <taxon>Armillaria</taxon>
    </lineage>
</organism>
<evidence type="ECO:0000313" key="1">
    <source>
        <dbReference type="EMBL" id="SJL08308.1"/>
    </source>
</evidence>
<dbReference type="STRING" id="47428.A0A284RHS0"/>
<proteinExistence type="predicted"/>
<protein>
    <submittedName>
        <fullName evidence="1">Uncharacterized protein</fullName>
    </submittedName>
</protein>
<accession>A0A284RHS0</accession>
<dbReference type="EMBL" id="FUEG01000009">
    <property type="protein sequence ID" value="SJL08308.1"/>
    <property type="molecule type" value="Genomic_DNA"/>
</dbReference>
<dbReference type="AlphaFoldDB" id="A0A284RHS0"/>
<dbReference type="Proteomes" id="UP000219338">
    <property type="component" value="Unassembled WGS sequence"/>
</dbReference>
<keyword evidence="2" id="KW-1185">Reference proteome</keyword>
<evidence type="ECO:0000313" key="2">
    <source>
        <dbReference type="Proteomes" id="UP000219338"/>
    </source>
</evidence>
<dbReference type="OMA" id="YWIVERN"/>
<gene>
    <name evidence="1" type="ORF">ARMOST_11671</name>
</gene>